<evidence type="ECO:0000256" key="2">
    <source>
        <dbReference type="ARBA" id="ARBA00022763"/>
    </source>
</evidence>
<evidence type="ECO:0000313" key="9">
    <source>
        <dbReference type="EMBL" id="QIS17767.1"/>
    </source>
</evidence>
<feature type="binding site" evidence="7">
    <location>
        <begin position="230"/>
        <end position="237"/>
    </location>
    <ligand>
        <name>ATP</name>
        <dbReference type="ChEBI" id="CHEBI:30616"/>
    </ligand>
</feature>
<sequence>MARAAGHDREYRRLAAERALAELGPMPGRQRNVLCALLSRRRDWRVLVRDRRRPPGDRVDVLLVGHGGVFGLVFADEAFGDAAVLQLRARLEQIFADVPVGGVRNVFVPETAELVLVAAPHNRIRADGRYLVVSEIDYENVLAGERRLSRNAVDRLARVVAQRDSQFVPVSVEGRDETEADVALLDVGDLVEQERARALRESLPSWMTFLDPAQRALVARNYNGPARIAGPAGTGKTVVALHRMAHRARRTTGKLLFTTFVRNLPPCQERAFARLAPFATDRARFMTLHAWAGELLSRRGRQATMDLTKADNAFNLAWSRVGSRGPLADIERDNRYWRAEIDRLIKGRGMGVDDFEEYAAVIRRGRHGVLRRPARLEVWKLFGEYEKIRGDVGFLDANDLIGAALQELRREPLDEPYDMVVVDEVQDMTVQGLRLVHAIAGDAPNALLLVGDGQQKIYAGGWRIADAGIRIVGRGELLKVNYRNCVQVMNLAASLEGRNVVDDLDGIPVVALSNAETVLPGGDAITWRGTDDEVEDAIHDQLQRIQEKGIPLSSTALITRTNHESARFRAALRRWEIPFQNLEDYYCGEADEVMKIGTVFRAKGLDFRAVLHPYFTRSEPPAPATDSERDRADLSASQRFVAVTRAREYAWLGIVEG</sequence>
<dbReference type="Pfam" id="PF00580">
    <property type="entry name" value="UvrD-helicase"/>
    <property type="match status" value="1"/>
</dbReference>
<evidence type="ECO:0000256" key="6">
    <source>
        <dbReference type="ARBA" id="ARBA00023204"/>
    </source>
</evidence>
<keyword evidence="1 7" id="KW-0547">Nucleotide-binding</keyword>
<dbReference type="GO" id="GO:0003677">
    <property type="term" value="F:DNA binding"/>
    <property type="evidence" value="ECO:0007669"/>
    <property type="project" value="InterPro"/>
</dbReference>
<evidence type="ECO:0000256" key="7">
    <source>
        <dbReference type="PROSITE-ProRule" id="PRU00560"/>
    </source>
</evidence>
<dbReference type="Proteomes" id="UP000500953">
    <property type="component" value="Chromosome"/>
</dbReference>
<evidence type="ECO:0000256" key="5">
    <source>
        <dbReference type="ARBA" id="ARBA00022840"/>
    </source>
</evidence>
<dbReference type="GO" id="GO:0016787">
    <property type="term" value="F:hydrolase activity"/>
    <property type="evidence" value="ECO:0007669"/>
    <property type="project" value="UniProtKB-UniRule"/>
</dbReference>
<dbReference type="InterPro" id="IPR027417">
    <property type="entry name" value="P-loop_NTPase"/>
</dbReference>
<organism evidence="9 10">
    <name type="scientific">Nocardia terpenica</name>
    <dbReference type="NCBI Taxonomy" id="455432"/>
    <lineage>
        <taxon>Bacteria</taxon>
        <taxon>Bacillati</taxon>
        <taxon>Actinomycetota</taxon>
        <taxon>Actinomycetes</taxon>
        <taxon>Mycobacteriales</taxon>
        <taxon>Nocardiaceae</taxon>
        <taxon>Nocardia</taxon>
    </lineage>
</organism>
<dbReference type="Gene3D" id="3.40.50.300">
    <property type="entry name" value="P-loop containing nucleotide triphosphate hydrolases"/>
    <property type="match status" value="2"/>
</dbReference>
<dbReference type="PANTHER" id="PTHR11070:SF45">
    <property type="entry name" value="DNA 3'-5' HELICASE"/>
    <property type="match status" value="1"/>
</dbReference>
<dbReference type="EMBL" id="CP046173">
    <property type="protein sequence ID" value="QIS17767.1"/>
    <property type="molecule type" value="Genomic_DNA"/>
</dbReference>
<dbReference type="GO" id="GO:0005524">
    <property type="term" value="F:ATP binding"/>
    <property type="evidence" value="ECO:0007669"/>
    <property type="project" value="UniProtKB-UniRule"/>
</dbReference>
<keyword evidence="3 7" id="KW-0378">Hydrolase</keyword>
<dbReference type="GO" id="GO:0005829">
    <property type="term" value="C:cytosol"/>
    <property type="evidence" value="ECO:0007669"/>
    <property type="project" value="TreeGrafter"/>
</dbReference>
<evidence type="ECO:0000313" key="10">
    <source>
        <dbReference type="Proteomes" id="UP000500953"/>
    </source>
</evidence>
<dbReference type="RefSeq" id="WP_167485137.1">
    <property type="nucleotide sequence ID" value="NZ_CP046173.1"/>
</dbReference>
<dbReference type="PROSITE" id="PS51198">
    <property type="entry name" value="UVRD_HELICASE_ATP_BIND"/>
    <property type="match status" value="1"/>
</dbReference>
<keyword evidence="4 7" id="KW-0347">Helicase</keyword>
<proteinExistence type="predicted"/>
<evidence type="ECO:0000256" key="4">
    <source>
        <dbReference type="ARBA" id="ARBA00022806"/>
    </source>
</evidence>
<dbReference type="AlphaFoldDB" id="A0A6G9YXA4"/>
<evidence type="ECO:0000256" key="1">
    <source>
        <dbReference type="ARBA" id="ARBA00022741"/>
    </source>
</evidence>
<dbReference type="GO" id="GO:0000725">
    <property type="term" value="P:recombinational repair"/>
    <property type="evidence" value="ECO:0007669"/>
    <property type="project" value="TreeGrafter"/>
</dbReference>
<keyword evidence="5 7" id="KW-0067">ATP-binding</keyword>
<dbReference type="GO" id="GO:0043138">
    <property type="term" value="F:3'-5' DNA helicase activity"/>
    <property type="evidence" value="ECO:0007669"/>
    <property type="project" value="TreeGrafter"/>
</dbReference>
<dbReference type="InterPro" id="IPR000212">
    <property type="entry name" value="DNA_helicase_UvrD/REP"/>
</dbReference>
<name>A0A6G9YXA4_9NOCA</name>
<keyword evidence="2" id="KW-0227">DNA damage</keyword>
<dbReference type="InterPro" id="IPR013986">
    <property type="entry name" value="DExx_box_DNA_helicase_dom_sf"/>
</dbReference>
<evidence type="ECO:0000256" key="3">
    <source>
        <dbReference type="ARBA" id="ARBA00022801"/>
    </source>
</evidence>
<accession>A0A6G9YXA4</accession>
<evidence type="ECO:0000259" key="8">
    <source>
        <dbReference type="PROSITE" id="PS51198"/>
    </source>
</evidence>
<feature type="domain" description="UvrD-like helicase ATP-binding" evidence="8">
    <location>
        <begin position="209"/>
        <end position="498"/>
    </location>
</feature>
<dbReference type="Gene3D" id="1.10.10.160">
    <property type="match status" value="1"/>
</dbReference>
<dbReference type="PANTHER" id="PTHR11070">
    <property type="entry name" value="UVRD / RECB / PCRA DNA HELICASE FAMILY MEMBER"/>
    <property type="match status" value="1"/>
</dbReference>
<protein>
    <submittedName>
        <fullName evidence="9">AAA family ATPase</fullName>
    </submittedName>
</protein>
<keyword evidence="6" id="KW-0234">DNA repair</keyword>
<dbReference type="SUPFAM" id="SSF52540">
    <property type="entry name" value="P-loop containing nucleoside triphosphate hydrolases"/>
    <property type="match status" value="1"/>
</dbReference>
<dbReference type="InterPro" id="IPR014016">
    <property type="entry name" value="UvrD-like_ATP-bd"/>
</dbReference>
<reference evidence="9 10" key="1">
    <citation type="journal article" date="2019" name="ACS Chem. Biol.">
        <title>Identification and Mobilization of a Cryptic Antibiotic Biosynthesis Gene Locus from a Human-Pathogenic Nocardia Isolate.</title>
        <authorList>
            <person name="Herisse M."/>
            <person name="Ishida K."/>
            <person name="Porter J.L."/>
            <person name="Howden B."/>
            <person name="Hertweck C."/>
            <person name="Stinear T.P."/>
            <person name="Pidot S.J."/>
        </authorList>
    </citation>
    <scope>NUCLEOTIDE SEQUENCE [LARGE SCALE GENOMIC DNA]</scope>
    <source>
        <strain evidence="9 10">AUSMDU00012715</strain>
    </source>
</reference>
<gene>
    <name evidence="9" type="ORF">F6W96_05045</name>
</gene>